<proteinExistence type="predicted"/>
<reference evidence="1 2" key="1">
    <citation type="submission" date="2015-08" db="EMBL/GenBank/DDBJ databases">
        <title>Next Generation Sequencing and Analysis of the Genome of Puccinia sorghi L Schw, the Causal Agent of Maize Common Rust.</title>
        <authorList>
            <person name="Rochi L."/>
            <person name="Burguener G."/>
            <person name="Darino M."/>
            <person name="Turjanski A."/>
            <person name="Kreff E."/>
            <person name="Dieguez M.J."/>
            <person name="Sacco F."/>
        </authorList>
    </citation>
    <scope>NUCLEOTIDE SEQUENCE [LARGE SCALE GENOMIC DNA]</scope>
    <source>
        <strain evidence="1 2">RO10H11247</strain>
    </source>
</reference>
<dbReference type="EMBL" id="LAVV01006463">
    <property type="protein sequence ID" value="KNZ59776.1"/>
    <property type="molecule type" value="Genomic_DNA"/>
</dbReference>
<gene>
    <name evidence="1" type="ORF">VP01_1663g1</name>
</gene>
<evidence type="ECO:0000313" key="1">
    <source>
        <dbReference type="EMBL" id="KNZ59776.1"/>
    </source>
</evidence>
<dbReference type="AlphaFoldDB" id="A0A0L6VG72"/>
<comment type="caution">
    <text evidence="1">The sequence shown here is derived from an EMBL/GenBank/DDBJ whole genome shotgun (WGS) entry which is preliminary data.</text>
</comment>
<evidence type="ECO:0000313" key="2">
    <source>
        <dbReference type="Proteomes" id="UP000037035"/>
    </source>
</evidence>
<dbReference type="Proteomes" id="UP000037035">
    <property type="component" value="Unassembled WGS sequence"/>
</dbReference>
<accession>A0A0L6VG72</accession>
<protein>
    <submittedName>
        <fullName evidence="1">Uncharacterized protein</fullName>
    </submittedName>
</protein>
<organism evidence="1 2">
    <name type="scientific">Puccinia sorghi</name>
    <dbReference type="NCBI Taxonomy" id="27349"/>
    <lineage>
        <taxon>Eukaryota</taxon>
        <taxon>Fungi</taxon>
        <taxon>Dikarya</taxon>
        <taxon>Basidiomycota</taxon>
        <taxon>Pucciniomycotina</taxon>
        <taxon>Pucciniomycetes</taxon>
        <taxon>Pucciniales</taxon>
        <taxon>Pucciniaceae</taxon>
        <taxon>Puccinia</taxon>
    </lineage>
</organism>
<name>A0A0L6VG72_9BASI</name>
<keyword evidence="2" id="KW-1185">Reference proteome</keyword>
<sequence>MVFMSTKHLVAVFSSSKVLSKLRTTFASDAGLAIVDRSTEISAQRDLVLRVSWPKGMKGALRIDSKSQKTTYLKDISAWYSLRGSMRGLVMVQPASLIFICPSKSFAAMPKGNGVLERIPAVSSRYAHPRVVISPVDGEVHLPSLAPMISIRTHPSVQIMHAKGLHSKPARLKFFTLKPCTLITAHPRRGNSCAHRSGWRLCRDILANTEGTSQQLIPGGSHHLHPTLAVAKRLSRLKGHRATLKTSEQDHLQKLSWLWFWCPQTVHRPSNIVTYIQQQKYLSRTAQRADVLRLNVMDSRAVYVETNILAREGCSTGDATTAKHIYIFECCPSIIKIPYSLVVKTWPLELLSNHTGSELNSHLTHFKNHRILNKVLSLKILESHV</sequence>
<dbReference type="VEuPathDB" id="FungiDB:VP01_1663g1"/>